<feature type="region of interest" description="Disordered" evidence="1">
    <location>
        <begin position="45"/>
        <end position="69"/>
    </location>
</feature>
<dbReference type="EnsemblPlants" id="OPUNC07G10820.1">
    <property type="protein sequence ID" value="OPUNC07G10820.1"/>
    <property type="gene ID" value="OPUNC07G10820"/>
</dbReference>
<name>A0A0E0LJU4_ORYPU</name>
<dbReference type="AlphaFoldDB" id="A0A0E0LJU4"/>
<proteinExistence type="predicted"/>
<dbReference type="OMA" id="CGYSGYT"/>
<evidence type="ECO:0000256" key="1">
    <source>
        <dbReference type="SAM" id="MobiDB-lite"/>
    </source>
</evidence>
<reference evidence="2" key="1">
    <citation type="submission" date="2015-04" db="UniProtKB">
        <authorList>
            <consortium name="EnsemblPlants"/>
        </authorList>
    </citation>
    <scope>IDENTIFICATION</scope>
</reference>
<keyword evidence="3" id="KW-1185">Reference proteome</keyword>
<dbReference type="PANTHER" id="PTHR34397">
    <property type="entry name" value="OS05G0237600 PROTEIN"/>
    <property type="match status" value="1"/>
</dbReference>
<dbReference type="Proteomes" id="UP000026962">
    <property type="component" value="Chromosome 7"/>
</dbReference>
<reference evidence="2" key="2">
    <citation type="submission" date="2018-05" db="EMBL/GenBank/DDBJ databases">
        <title>OpunRS2 (Oryza punctata Reference Sequence Version 2).</title>
        <authorList>
            <person name="Zhang J."/>
            <person name="Kudrna D."/>
            <person name="Lee S."/>
            <person name="Talag J."/>
            <person name="Welchert J."/>
            <person name="Wing R.A."/>
        </authorList>
    </citation>
    <scope>NUCLEOTIDE SEQUENCE [LARGE SCALE GENOMIC DNA]</scope>
</reference>
<evidence type="ECO:0000313" key="2">
    <source>
        <dbReference type="EnsemblPlants" id="OPUNC07G10820.1"/>
    </source>
</evidence>
<evidence type="ECO:0000313" key="3">
    <source>
        <dbReference type="Proteomes" id="UP000026962"/>
    </source>
</evidence>
<dbReference type="PANTHER" id="PTHR34397:SF12">
    <property type="entry name" value="OS07G0424000 PROTEIN"/>
    <property type="match status" value="1"/>
</dbReference>
<accession>A0A0E0LJU4</accession>
<sequence>MGQANSALQMSGNPTSCGRLAEAARRRTTATLSCSRTAPSCCRVSRSSARRHRRASTSGRSPGASRPTSYSAAWGLARGSIAARHITEAFTDGELDCVIGDGNDGQHGMEVPVFDGEGRRYDLTCGYSGYTMCYRLFGGAGEFGRFGANNSEVRDVAVGKDKLMKVFTFRSPTLRPVEVHGHQDGALGMIVLFYDLNAMDAVKNDLLDTDTLTVNQIMKHSPKLAQRMLESN</sequence>
<dbReference type="Gramene" id="OPUNC07G10820.1">
    <property type="protein sequence ID" value="OPUNC07G10820.1"/>
    <property type="gene ID" value="OPUNC07G10820"/>
</dbReference>
<organism evidence="2">
    <name type="scientific">Oryza punctata</name>
    <name type="common">Red rice</name>
    <dbReference type="NCBI Taxonomy" id="4537"/>
    <lineage>
        <taxon>Eukaryota</taxon>
        <taxon>Viridiplantae</taxon>
        <taxon>Streptophyta</taxon>
        <taxon>Embryophyta</taxon>
        <taxon>Tracheophyta</taxon>
        <taxon>Spermatophyta</taxon>
        <taxon>Magnoliopsida</taxon>
        <taxon>Liliopsida</taxon>
        <taxon>Poales</taxon>
        <taxon>Poaceae</taxon>
        <taxon>BOP clade</taxon>
        <taxon>Oryzoideae</taxon>
        <taxon>Oryzeae</taxon>
        <taxon>Oryzinae</taxon>
        <taxon>Oryza</taxon>
    </lineage>
</organism>
<dbReference type="HOGENOM" id="CLU_101959_0_0_1"/>
<protein>
    <submittedName>
        <fullName evidence="2">Uncharacterized protein</fullName>
    </submittedName>
</protein>